<gene>
    <name evidence="7" type="ORF">CTAYLR_008968</name>
</gene>
<comment type="similarity">
    <text evidence="2">Belongs to the membrane magnesium transporter (TC 1.A.67) family.</text>
</comment>
<sequence length="115" mass="12536">MLSSVVARCVSILSVVLLVHAGFSTIHFKGIAPPHAPLPPTDVVVEVVIAVVLAVLSSLALMPEFKKVKLADVRLSPAQMDVAFHCPDFMIFSHRGRSIARRRAAVLNRSKKEQK</sequence>
<evidence type="ECO:0008006" key="9">
    <source>
        <dbReference type="Google" id="ProtNLM"/>
    </source>
</evidence>
<evidence type="ECO:0000256" key="5">
    <source>
        <dbReference type="ARBA" id="ARBA00023136"/>
    </source>
</evidence>
<name>A0AAD7UJ97_9STRA</name>
<evidence type="ECO:0000256" key="6">
    <source>
        <dbReference type="SAM" id="Phobius"/>
    </source>
</evidence>
<dbReference type="AlphaFoldDB" id="A0AAD7UJ97"/>
<proteinExistence type="inferred from homology"/>
<comment type="caution">
    <text evidence="7">The sequence shown here is derived from an EMBL/GenBank/DDBJ whole genome shotgun (WGS) entry which is preliminary data.</text>
</comment>
<keyword evidence="4 6" id="KW-1133">Transmembrane helix</keyword>
<comment type="subcellular location">
    <subcellularLocation>
        <location evidence="1">Endomembrane system</location>
        <topology evidence="1">Multi-pass membrane protein</topology>
    </subcellularLocation>
</comment>
<accession>A0AAD7UJ97</accession>
<feature type="transmembrane region" description="Helical" evidence="6">
    <location>
        <begin position="43"/>
        <end position="62"/>
    </location>
</feature>
<reference evidence="7" key="1">
    <citation type="submission" date="2023-01" db="EMBL/GenBank/DDBJ databases">
        <title>Metagenome sequencing of chrysophaentin producing Chrysophaeum taylorii.</title>
        <authorList>
            <person name="Davison J."/>
            <person name="Bewley C."/>
        </authorList>
    </citation>
    <scope>NUCLEOTIDE SEQUENCE</scope>
    <source>
        <strain evidence="7">NIES-1699</strain>
    </source>
</reference>
<dbReference type="Pfam" id="PF10270">
    <property type="entry name" value="MMgT"/>
    <property type="match status" value="1"/>
</dbReference>
<evidence type="ECO:0000256" key="3">
    <source>
        <dbReference type="ARBA" id="ARBA00022692"/>
    </source>
</evidence>
<protein>
    <recommendedName>
        <fullName evidence="9">Membrane magnesium transporter</fullName>
    </recommendedName>
</protein>
<keyword evidence="5 6" id="KW-0472">Membrane</keyword>
<dbReference type="GO" id="GO:0012505">
    <property type="term" value="C:endomembrane system"/>
    <property type="evidence" value="ECO:0007669"/>
    <property type="project" value="UniProtKB-SubCell"/>
</dbReference>
<dbReference type="Proteomes" id="UP001230188">
    <property type="component" value="Unassembled WGS sequence"/>
</dbReference>
<dbReference type="InterPro" id="IPR018937">
    <property type="entry name" value="MMgT"/>
</dbReference>
<evidence type="ECO:0000313" key="7">
    <source>
        <dbReference type="EMBL" id="KAJ8608980.1"/>
    </source>
</evidence>
<dbReference type="EMBL" id="JAQMWT010000156">
    <property type="protein sequence ID" value="KAJ8608980.1"/>
    <property type="molecule type" value="Genomic_DNA"/>
</dbReference>
<organism evidence="7 8">
    <name type="scientific">Chrysophaeum taylorii</name>
    <dbReference type="NCBI Taxonomy" id="2483200"/>
    <lineage>
        <taxon>Eukaryota</taxon>
        <taxon>Sar</taxon>
        <taxon>Stramenopiles</taxon>
        <taxon>Ochrophyta</taxon>
        <taxon>Pelagophyceae</taxon>
        <taxon>Pelagomonadales</taxon>
        <taxon>Pelagomonadaceae</taxon>
        <taxon>Chrysophaeum</taxon>
    </lineage>
</organism>
<feature type="transmembrane region" description="Helical" evidence="6">
    <location>
        <begin position="5"/>
        <end position="23"/>
    </location>
</feature>
<evidence type="ECO:0000256" key="1">
    <source>
        <dbReference type="ARBA" id="ARBA00004127"/>
    </source>
</evidence>
<keyword evidence="3 6" id="KW-0812">Transmembrane</keyword>
<keyword evidence="8" id="KW-1185">Reference proteome</keyword>
<evidence type="ECO:0000313" key="8">
    <source>
        <dbReference type="Proteomes" id="UP001230188"/>
    </source>
</evidence>
<evidence type="ECO:0000256" key="4">
    <source>
        <dbReference type="ARBA" id="ARBA00022989"/>
    </source>
</evidence>
<evidence type="ECO:0000256" key="2">
    <source>
        <dbReference type="ARBA" id="ARBA00006109"/>
    </source>
</evidence>